<reference evidence="1 2" key="1">
    <citation type="submission" date="2015-01" db="EMBL/GenBank/DDBJ databases">
        <title>Evolution of Trichinella species and genotypes.</title>
        <authorList>
            <person name="Korhonen P.K."/>
            <person name="Edoardo P."/>
            <person name="Giuseppe L.R."/>
            <person name="Gasser R.B."/>
        </authorList>
    </citation>
    <scope>NUCLEOTIDE SEQUENCE [LARGE SCALE GENOMIC DNA]</scope>
    <source>
        <strain evidence="1">ISS120</strain>
    </source>
</reference>
<evidence type="ECO:0000313" key="2">
    <source>
        <dbReference type="Proteomes" id="UP000054653"/>
    </source>
</evidence>
<dbReference type="EMBL" id="JYDI01001212">
    <property type="protein sequence ID" value="KRY37105.1"/>
    <property type="molecule type" value="Genomic_DNA"/>
</dbReference>
<proteinExistence type="predicted"/>
<sequence>MLGFVWALREFRTYIYGQGFLLRADRSCPVVGTNEETFLLALEECAQGGRSQPRTTVRQCWPLLRDTLCSELAWTFLGRWKRHQRGTRASWS</sequence>
<organism evidence="1 2">
    <name type="scientific">Trichinella britovi</name>
    <name type="common">Parasitic roundworm</name>
    <dbReference type="NCBI Taxonomy" id="45882"/>
    <lineage>
        <taxon>Eukaryota</taxon>
        <taxon>Metazoa</taxon>
        <taxon>Ecdysozoa</taxon>
        <taxon>Nematoda</taxon>
        <taxon>Enoplea</taxon>
        <taxon>Dorylaimia</taxon>
        <taxon>Trichinellida</taxon>
        <taxon>Trichinellidae</taxon>
        <taxon>Trichinella</taxon>
    </lineage>
</organism>
<protein>
    <submittedName>
        <fullName evidence="1">Uncharacterized protein</fullName>
    </submittedName>
</protein>
<name>A0A0V1BJL0_TRIBR</name>
<dbReference type="Proteomes" id="UP000054653">
    <property type="component" value="Unassembled WGS sequence"/>
</dbReference>
<dbReference type="AlphaFoldDB" id="A0A0V1BJL0"/>
<gene>
    <name evidence="1" type="ORF">T03_377</name>
</gene>
<keyword evidence="2" id="KW-1185">Reference proteome</keyword>
<evidence type="ECO:0000313" key="1">
    <source>
        <dbReference type="EMBL" id="KRY37105.1"/>
    </source>
</evidence>
<accession>A0A0V1BJL0</accession>
<comment type="caution">
    <text evidence="1">The sequence shown here is derived from an EMBL/GenBank/DDBJ whole genome shotgun (WGS) entry which is preliminary data.</text>
</comment>